<dbReference type="EMBL" id="BSNX01000041">
    <property type="protein sequence ID" value="GLQ73904.1"/>
    <property type="molecule type" value="Genomic_DNA"/>
</dbReference>
<evidence type="ECO:0000313" key="3">
    <source>
        <dbReference type="Proteomes" id="UP001156690"/>
    </source>
</evidence>
<protein>
    <submittedName>
        <fullName evidence="2">Membrane protein</fullName>
    </submittedName>
</protein>
<keyword evidence="3" id="KW-1185">Reference proteome</keyword>
<dbReference type="InterPro" id="IPR013901">
    <property type="entry name" value="Anthrone_oxy"/>
</dbReference>
<proteinExistence type="predicted"/>
<feature type="transmembrane region" description="Helical" evidence="1">
    <location>
        <begin position="56"/>
        <end position="76"/>
    </location>
</feature>
<dbReference type="RefSeq" id="WP_126609627.1">
    <property type="nucleotide sequence ID" value="NZ_AP025145.1"/>
</dbReference>
<organism evidence="2 3">
    <name type="scientific">Vibrio penaeicida</name>
    <dbReference type="NCBI Taxonomy" id="104609"/>
    <lineage>
        <taxon>Bacteria</taxon>
        <taxon>Pseudomonadati</taxon>
        <taxon>Pseudomonadota</taxon>
        <taxon>Gammaproteobacteria</taxon>
        <taxon>Vibrionales</taxon>
        <taxon>Vibrionaceae</taxon>
        <taxon>Vibrio</taxon>
    </lineage>
</organism>
<gene>
    <name evidence="2" type="ORF">GCM10007932_32640</name>
</gene>
<evidence type="ECO:0000256" key="1">
    <source>
        <dbReference type="SAM" id="Phobius"/>
    </source>
</evidence>
<keyword evidence="1" id="KW-0472">Membrane</keyword>
<reference evidence="3" key="1">
    <citation type="journal article" date="2019" name="Int. J. Syst. Evol. Microbiol.">
        <title>The Global Catalogue of Microorganisms (GCM) 10K type strain sequencing project: providing services to taxonomists for standard genome sequencing and annotation.</title>
        <authorList>
            <consortium name="The Broad Institute Genomics Platform"/>
            <consortium name="The Broad Institute Genome Sequencing Center for Infectious Disease"/>
            <person name="Wu L."/>
            <person name="Ma J."/>
        </authorList>
    </citation>
    <scope>NUCLEOTIDE SEQUENCE [LARGE SCALE GENOMIC DNA]</scope>
    <source>
        <strain evidence="3">NBRC 15640</strain>
    </source>
</reference>
<feature type="transmembrane region" description="Helical" evidence="1">
    <location>
        <begin position="82"/>
        <end position="103"/>
    </location>
</feature>
<keyword evidence="1" id="KW-1133">Transmembrane helix</keyword>
<dbReference type="Proteomes" id="UP001156690">
    <property type="component" value="Unassembled WGS sequence"/>
</dbReference>
<sequence>MFDSLLMVLEIVTFVTTSLLAGLYFIFYNTVMPVLKERKTPEVMVRINEVILNKGFLTVFFSSPLSSILCILIILYQEQSPTMLLFLSGAGLAISGFLITLFFNVPLNNRLKDSGTQLIQTWQHYLEKWGRWNAIRGCLSLVSITLMACHFVI</sequence>
<dbReference type="AlphaFoldDB" id="A0AAV5NU86"/>
<feature type="transmembrane region" description="Helical" evidence="1">
    <location>
        <begin position="12"/>
        <end position="35"/>
    </location>
</feature>
<comment type="caution">
    <text evidence="2">The sequence shown here is derived from an EMBL/GenBank/DDBJ whole genome shotgun (WGS) entry which is preliminary data.</text>
</comment>
<dbReference type="Pfam" id="PF08592">
    <property type="entry name" value="Anthrone_oxy"/>
    <property type="match status" value="1"/>
</dbReference>
<evidence type="ECO:0000313" key="2">
    <source>
        <dbReference type="EMBL" id="GLQ73904.1"/>
    </source>
</evidence>
<name>A0AAV5NU86_9VIBR</name>
<accession>A0AAV5NU86</accession>
<keyword evidence="1" id="KW-0812">Transmembrane</keyword>